<dbReference type="Gene3D" id="1.10.10.10">
    <property type="entry name" value="Winged helix-like DNA-binding domain superfamily/Winged helix DNA-binding domain"/>
    <property type="match status" value="1"/>
</dbReference>
<accession>A0A7H0IN49</accession>
<dbReference type="Proteomes" id="UP000516052">
    <property type="component" value="Chromosome"/>
</dbReference>
<evidence type="ECO:0000259" key="1">
    <source>
        <dbReference type="PROSITE" id="PS50995"/>
    </source>
</evidence>
<dbReference type="KEGG" id="sroi:IAG44_35360"/>
<evidence type="ECO:0000313" key="3">
    <source>
        <dbReference type="Proteomes" id="UP000516052"/>
    </source>
</evidence>
<evidence type="ECO:0000313" key="2">
    <source>
        <dbReference type="EMBL" id="QNP74215.1"/>
    </source>
</evidence>
<dbReference type="PROSITE" id="PS50995">
    <property type="entry name" value="HTH_MARR_2"/>
    <property type="match status" value="1"/>
</dbReference>
<dbReference type="InterPro" id="IPR036390">
    <property type="entry name" value="WH_DNA-bd_sf"/>
</dbReference>
<dbReference type="Pfam" id="PF01047">
    <property type="entry name" value="MarR"/>
    <property type="match status" value="1"/>
</dbReference>
<feature type="domain" description="HTH marR-type" evidence="1">
    <location>
        <begin position="17"/>
        <end position="150"/>
    </location>
</feature>
<dbReference type="SMART" id="SM00347">
    <property type="entry name" value="HTH_MARR"/>
    <property type="match status" value="1"/>
</dbReference>
<dbReference type="GO" id="GO:0003700">
    <property type="term" value="F:DNA-binding transcription factor activity"/>
    <property type="evidence" value="ECO:0007669"/>
    <property type="project" value="InterPro"/>
</dbReference>
<sequence>MHRQRNAEEAPVDAGQAQRMERELLILMRHMTMAGPRGPGKQAGLDRSAYVLLSRLEVQGPMSIPDLVEAFGLASSTLNRQTTALLKNGLVERTVDPHGSVVHKFRITEEGLSRLTAERERTASGLDTTLSDWTPERLERFIDDLERFNTDIERMTGRPWPRTGRETH</sequence>
<dbReference type="InterPro" id="IPR036388">
    <property type="entry name" value="WH-like_DNA-bd_sf"/>
</dbReference>
<dbReference type="EMBL" id="CP060828">
    <property type="protein sequence ID" value="QNP74215.1"/>
    <property type="molecule type" value="Genomic_DNA"/>
</dbReference>
<dbReference type="InterPro" id="IPR000835">
    <property type="entry name" value="HTH_MarR-typ"/>
</dbReference>
<keyword evidence="3" id="KW-1185">Reference proteome</keyword>
<dbReference type="AlphaFoldDB" id="A0A7H0IN49"/>
<proteinExistence type="predicted"/>
<organism evidence="2 3">
    <name type="scientific">Streptomyces roseirectus</name>
    <dbReference type="NCBI Taxonomy" id="2768066"/>
    <lineage>
        <taxon>Bacteria</taxon>
        <taxon>Bacillati</taxon>
        <taxon>Actinomycetota</taxon>
        <taxon>Actinomycetes</taxon>
        <taxon>Kitasatosporales</taxon>
        <taxon>Streptomycetaceae</taxon>
        <taxon>Streptomyces</taxon>
    </lineage>
</organism>
<reference evidence="2 3" key="1">
    <citation type="submission" date="2020-08" db="EMBL/GenBank/DDBJ databases">
        <title>A novel species.</title>
        <authorList>
            <person name="Gao J."/>
        </authorList>
    </citation>
    <scope>NUCLEOTIDE SEQUENCE [LARGE SCALE GENOMIC DNA]</scope>
    <source>
        <strain evidence="2 3">CRXT-G-22</strain>
    </source>
</reference>
<protein>
    <submittedName>
        <fullName evidence="2">Winged helix-turn-helix transcriptional regulator</fullName>
    </submittedName>
</protein>
<name>A0A7H0IN49_9ACTN</name>
<gene>
    <name evidence="2" type="ORF">IAG44_35360</name>
</gene>
<dbReference type="SUPFAM" id="SSF46785">
    <property type="entry name" value="Winged helix' DNA-binding domain"/>
    <property type="match status" value="1"/>
</dbReference>